<keyword evidence="3" id="KW-1185">Reference proteome</keyword>
<dbReference type="Gene3D" id="2.130.10.10">
    <property type="entry name" value="YVTN repeat-like/Quinoprotein amine dehydrogenase"/>
    <property type="match status" value="1"/>
</dbReference>
<dbReference type="SUPFAM" id="SSF50974">
    <property type="entry name" value="Nitrous oxide reductase, N-terminal domain"/>
    <property type="match status" value="1"/>
</dbReference>
<evidence type="ECO:0000313" key="3">
    <source>
        <dbReference type="Proteomes" id="UP001500449"/>
    </source>
</evidence>
<dbReference type="Pfam" id="PF10282">
    <property type="entry name" value="Lactonase"/>
    <property type="match status" value="1"/>
</dbReference>
<protein>
    <submittedName>
        <fullName evidence="2">Lactonase family protein</fullName>
    </submittedName>
</protein>
<evidence type="ECO:0000313" key="2">
    <source>
        <dbReference type="EMBL" id="GAA1871970.1"/>
    </source>
</evidence>
<dbReference type="PANTHER" id="PTHR30344">
    <property type="entry name" value="6-PHOSPHOGLUCONOLACTONASE-RELATED"/>
    <property type="match status" value="1"/>
</dbReference>
<comment type="similarity">
    <text evidence="1">Belongs to the cycloisomerase 2 family.</text>
</comment>
<gene>
    <name evidence="2" type="ORF">GCM10009836_61070</name>
</gene>
<accession>A0ABN2NL13</accession>
<proteinExistence type="inferred from homology"/>
<dbReference type="InterPro" id="IPR019405">
    <property type="entry name" value="Lactonase_7-beta_prop"/>
</dbReference>
<dbReference type="EMBL" id="BAAAQK010000025">
    <property type="protein sequence ID" value="GAA1871970.1"/>
    <property type="molecule type" value="Genomic_DNA"/>
</dbReference>
<evidence type="ECO:0000256" key="1">
    <source>
        <dbReference type="ARBA" id="ARBA00005564"/>
    </source>
</evidence>
<dbReference type="InterPro" id="IPR015943">
    <property type="entry name" value="WD40/YVTN_repeat-like_dom_sf"/>
</dbReference>
<dbReference type="PANTHER" id="PTHR30344:SF1">
    <property type="entry name" value="6-PHOSPHOGLUCONOLACTONASE"/>
    <property type="match status" value="1"/>
</dbReference>
<sequence>MAACHTRSYRGAPGGGLVSYAIDDATGSLTEIDDIRLRFPHVAHVALDRTERYALCTSSLGGALTAVELADSGELGGVTRIETFRGRPAVPPEGEPQPPFYPGTDIPVIREGVHTQPHCAMVDAGNEFLVACDLAQNTVSLFRFDARSGVPDLVHVVRHPQPHAGPRLLAPHPDGIHFYSVDEPGVSVTAYELDARAARVRILGSVPLVPRAPDVGRRASGIAVHPSGTHLYASVRGHDHIVHVGLDDPADPRLRGAVPAGGSSARTIALSPDSRFLYAANTGSDSVTCFSLETGTGTPTPVHAPVRVPSPTHVVFRTGATPREVDHHESR</sequence>
<dbReference type="Proteomes" id="UP001500449">
    <property type="component" value="Unassembled WGS sequence"/>
</dbReference>
<dbReference type="InterPro" id="IPR011045">
    <property type="entry name" value="N2O_reductase_N"/>
</dbReference>
<name>A0ABN2NL13_9PSEU</name>
<dbReference type="InterPro" id="IPR050282">
    <property type="entry name" value="Cycloisomerase_2"/>
</dbReference>
<organism evidence="2 3">
    <name type="scientific">Pseudonocardia ailaonensis</name>
    <dbReference type="NCBI Taxonomy" id="367279"/>
    <lineage>
        <taxon>Bacteria</taxon>
        <taxon>Bacillati</taxon>
        <taxon>Actinomycetota</taxon>
        <taxon>Actinomycetes</taxon>
        <taxon>Pseudonocardiales</taxon>
        <taxon>Pseudonocardiaceae</taxon>
        <taxon>Pseudonocardia</taxon>
    </lineage>
</organism>
<reference evidence="2 3" key="1">
    <citation type="journal article" date="2019" name="Int. J. Syst. Evol. Microbiol.">
        <title>The Global Catalogue of Microorganisms (GCM) 10K type strain sequencing project: providing services to taxonomists for standard genome sequencing and annotation.</title>
        <authorList>
            <consortium name="The Broad Institute Genomics Platform"/>
            <consortium name="The Broad Institute Genome Sequencing Center for Infectious Disease"/>
            <person name="Wu L."/>
            <person name="Ma J."/>
        </authorList>
    </citation>
    <scope>NUCLEOTIDE SEQUENCE [LARGE SCALE GENOMIC DNA]</scope>
    <source>
        <strain evidence="2 3">JCM 16009</strain>
    </source>
</reference>
<comment type="caution">
    <text evidence="2">The sequence shown here is derived from an EMBL/GenBank/DDBJ whole genome shotgun (WGS) entry which is preliminary data.</text>
</comment>